<dbReference type="OrthoDB" id="410381at2759"/>
<proteinExistence type="predicted"/>
<name>A0A3M7PX17_BRAPC</name>
<keyword evidence="2" id="KW-1185">Reference proteome</keyword>
<dbReference type="GO" id="GO:0003964">
    <property type="term" value="F:RNA-directed DNA polymerase activity"/>
    <property type="evidence" value="ECO:0007669"/>
    <property type="project" value="UniProtKB-KW"/>
</dbReference>
<dbReference type="Proteomes" id="UP000276133">
    <property type="component" value="Unassembled WGS sequence"/>
</dbReference>
<dbReference type="EMBL" id="REGN01008505">
    <property type="protein sequence ID" value="RNA03439.1"/>
    <property type="molecule type" value="Genomic_DNA"/>
</dbReference>
<gene>
    <name evidence="1" type="ORF">BpHYR1_012001</name>
</gene>
<sequence>MKISVEKSCYMIFENKTKVKTNLNLKINGNSLNNEEKVKFLGIMLDSKLTFSPMVADLKERCNSRLHLIKYLSNRKWGLKPETL</sequence>
<evidence type="ECO:0000313" key="1">
    <source>
        <dbReference type="EMBL" id="RNA03439.1"/>
    </source>
</evidence>
<accession>A0A3M7PX17</accession>
<evidence type="ECO:0000313" key="2">
    <source>
        <dbReference type="Proteomes" id="UP000276133"/>
    </source>
</evidence>
<dbReference type="AlphaFoldDB" id="A0A3M7PX17"/>
<reference evidence="1 2" key="1">
    <citation type="journal article" date="2018" name="Sci. Rep.">
        <title>Genomic signatures of local adaptation to the degree of environmental predictability in rotifers.</title>
        <authorList>
            <person name="Franch-Gras L."/>
            <person name="Hahn C."/>
            <person name="Garcia-Roger E.M."/>
            <person name="Carmona M.J."/>
            <person name="Serra M."/>
            <person name="Gomez A."/>
        </authorList>
    </citation>
    <scope>NUCLEOTIDE SEQUENCE [LARGE SCALE GENOMIC DNA]</scope>
    <source>
        <strain evidence="1">HYR1</strain>
    </source>
</reference>
<organism evidence="1 2">
    <name type="scientific">Brachionus plicatilis</name>
    <name type="common">Marine rotifer</name>
    <name type="synonym">Brachionus muelleri</name>
    <dbReference type="NCBI Taxonomy" id="10195"/>
    <lineage>
        <taxon>Eukaryota</taxon>
        <taxon>Metazoa</taxon>
        <taxon>Spiralia</taxon>
        <taxon>Gnathifera</taxon>
        <taxon>Rotifera</taxon>
        <taxon>Eurotatoria</taxon>
        <taxon>Monogononta</taxon>
        <taxon>Pseudotrocha</taxon>
        <taxon>Ploima</taxon>
        <taxon>Brachionidae</taxon>
        <taxon>Brachionus</taxon>
    </lineage>
</organism>
<keyword evidence="1" id="KW-0695">RNA-directed DNA polymerase</keyword>
<comment type="caution">
    <text evidence="1">The sequence shown here is derived from an EMBL/GenBank/DDBJ whole genome shotgun (WGS) entry which is preliminary data.</text>
</comment>
<keyword evidence="1" id="KW-0548">Nucleotidyltransferase</keyword>
<feature type="non-terminal residue" evidence="1">
    <location>
        <position position="84"/>
    </location>
</feature>
<protein>
    <submittedName>
        <fullName evidence="1">RNA-directed DNA polymerase from mobile element jockey-like</fullName>
    </submittedName>
</protein>
<keyword evidence="1" id="KW-0808">Transferase</keyword>